<feature type="transmembrane region" description="Helical" evidence="1">
    <location>
        <begin position="13"/>
        <end position="31"/>
    </location>
</feature>
<dbReference type="EMBL" id="LZHX01000041">
    <property type="protein sequence ID" value="OBF23090.1"/>
    <property type="molecule type" value="Genomic_DNA"/>
</dbReference>
<evidence type="ECO:0000256" key="1">
    <source>
        <dbReference type="SAM" id="Phobius"/>
    </source>
</evidence>
<accession>A0A1A2UUI2</accession>
<dbReference type="Proteomes" id="UP000093779">
    <property type="component" value="Unassembled WGS sequence"/>
</dbReference>
<dbReference type="RefSeq" id="WP_064896068.1">
    <property type="nucleotide sequence ID" value="NZ_JAYXBU010000018.1"/>
</dbReference>
<evidence type="ECO:0000313" key="2">
    <source>
        <dbReference type="EMBL" id="OBF23090.1"/>
    </source>
</evidence>
<keyword evidence="1" id="KW-0812">Transmembrane</keyword>
<comment type="caution">
    <text evidence="2">The sequence shown here is derived from an EMBL/GenBank/DDBJ whole genome shotgun (WGS) entry which is preliminary data.</text>
</comment>
<keyword evidence="1" id="KW-0472">Membrane</keyword>
<keyword evidence="1" id="KW-1133">Transmembrane helix</keyword>
<reference evidence="2 3" key="1">
    <citation type="submission" date="2016-06" db="EMBL/GenBank/DDBJ databases">
        <authorList>
            <person name="Kjaerup R.B."/>
            <person name="Dalgaard T.S."/>
            <person name="Juul-Madsen H.R."/>
        </authorList>
    </citation>
    <scope>NUCLEOTIDE SEQUENCE [LARGE SCALE GENOMIC DNA]</scope>
    <source>
        <strain evidence="2 3">ACS1953</strain>
    </source>
</reference>
<organism evidence="2 3">
    <name type="scientific">Mycolicibacterium conceptionense</name>
    <dbReference type="NCBI Taxonomy" id="451644"/>
    <lineage>
        <taxon>Bacteria</taxon>
        <taxon>Bacillati</taxon>
        <taxon>Actinomycetota</taxon>
        <taxon>Actinomycetes</taxon>
        <taxon>Mycobacteriales</taxon>
        <taxon>Mycobacteriaceae</taxon>
        <taxon>Mycolicibacterium</taxon>
    </lineage>
</organism>
<evidence type="ECO:0000313" key="3">
    <source>
        <dbReference type="Proteomes" id="UP000093779"/>
    </source>
</evidence>
<name>A0A1A2UUI2_9MYCO</name>
<sequence length="93" mass="10080">MTGLWNPEFWSNLGAPALALLVAVLFVVALLREWIVLGKAHRAEVARLDARAEKDAESIATLSRAVTEQRATEMAIPRILASLREATIKAGDG</sequence>
<protein>
    <submittedName>
        <fullName evidence="2">Uncharacterized protein</fullName>
    </submittedName>
</protein>
<proteinExistence type="predicted"/>
<dbReference type="AlphaFoldDB" id="A0A1A2UUI2"/>
<gene>
    <name evidence="2" type="ORF">A5726_12295</name>
</gene>